<dbReference type="PROSITE" id="PS50885">
    <property type="entry name" value="HAMP"/>
    <property type="match status" value="1"/>
</dbReference>
<dbReference type="CDD" id="cd06225">
    <property type="entry name" value="HAMP"/>
    <property type="match status" value="1"/>
</dbReference>
<dbReference type="EMBL" id="MBTG01000016">
    <property type="protein sequence ID" value="OPH56409.1"/>
    <property type="molecule type" value="Genomic_DNA"/>
</dbReference>
<evidence type="ECO:0000256" key="1">
    <source>
        <dbReference type="ARBA" id="ARBA00000085"/>
    </source>
</evidence>
<dbReference type="SUPFAM" id="SSF55874">
    <property type="entry name" value="ATPase domain of HSP90 chaperone/DNA topoisomerase II/histidine kinase"/>
    <property type="match status" value="1"/>
</dbReference>
<dbReference type="GO" id="GO:0005886">
    <property type="term" value="C:plasma membrane"/>
    <property type="evidence" value="ECO:0007669"/>
    <property type="project" value="UniProtKB-SubCell"/>
</dbReference>
<dbReference type="InterPro" id="IPR036890">
    <property type="entry name" value="HATPase_C_sf"/>
</dbReference>
<comment type="catalytic activity">
    <reaction evidence="1">
        <text>ATP + protein L-histidine = ADP + protein N-phospho-L-histidine.</text>
        <dbReference type="EC" id="2.7.13.3"/>
    </reaction>
</comment>
<evidence type="ECO:0000256" key="11">
    <source>
        <dbReference type="ARBA" id="ARBA00022989"/>
    </source>
</evidence>
<dbReference type="InterPro" id="IPR003594">
    <property type="entry name" value="HATPase_dom"/>
</dbReference>
<dbReference type="InterPro" id="IPR005467">
    <property type="entry name" value="His_kinase_dom"/>
</dbReference>
<evidence type="ECO:0000256" key="5">
    <source>
        <dbReference type="ARBA" id="ARBA00022553"/>
    </source>
</evidence>
<evidence type="ECO:0000259" key="19">
    <source>
        <dbReference type="PROSITE" id="PS50885"/>
    </source>
</evidence>
<dbReference type="Gene3D" id="3.30.565.10">
    <property type="entry name" value="Histidine kinase-like ATPase, C-terminal domain"/>
    <property type="match status" value="1"/>
</dbReference>
<keyword evidence="6" id="KW-0808">Transferase</keyword>
<keyword evidence="10" id="KW-0067">ATP-binding</keyword>
<keyword evidence="7 17" id="KW-0812">Transmembrane</keyword>
<evidence type="ECO:0000313" key="21">
    <source>
        <dbReference type="Proteomes" id="UP000190626"/>
    </source>
</evidence>
<evidence type="ECO:0000256" key="14">
    <source>
        <dbReference type="ARBA" id="ARBA00023136"/>
    </source>
</evidence>
<comment type="function">
    <text evidence="15">Member of the two-component regulatory system HssS/HssR involved in intracellular heme homeostasis and tempering of staphylococcal virulence. HssS functions as a heme sensor histidine kinase which is autophosphorylated at a histidine residue and transfers its phosphate group to an aspartate residue of HssR. HssR/HssS activates the expression of hrtAB, an efflux pump, in response to extracellular heme, hemin, hemoglobin or blood.</text>
</comment>
<dbReference type="CDD" id="cd00075">
    <property type="entry name" value="HATPase"/>
    <property type="match status" value="1"/>
</dbReference>
<comment type="subcellular location">
    <subcellularLocation>
        <location evidence="2">Cell membrane</location>
        <topology evidence="2">Multi-pass membrane protein</topology>
    </subcellularLocation>
</comment>
<evidence type="ECO:0000256" key="6">
    <source>
        <dbReference type="ARBA" id="ARBA00022679"/>
    </source>
</evidence>
<feature type="domain" description="Histidine kinase" evidence="18">
    <location>
        <begin position="234"/>
        <end position="449"/>
    </location>
</feature>
<keyword evidence="12" id="KW-0902">Two-component regulatory system</keyword>
<name>A0A1V4HHY5_9BACL</name>
<dbReference type="CDD" id="cd00082">
    <property type="entry name" value="HisKA"/>
    <property type="match status" value="1"/>
</dbReference>
<sequence>MKSLYVRVVLTFLAAIVIGLISSFIIGVAIFQKELNEVGQNDMIKVGDNLVRLYQQTQPQDLDSFMEKASELTVYPVQVYSASGEMKLFGSDKGQAVGIDWETIQHVLKGEQYRSKVKAQGTIYVGLPFVLGGQDYALFLQSSSKNEKTLNRFLITILLLVLVIGSLCIVIAARFLVRPLKLLTKATKRLARGDFDVELKLKRKDELGILARSFNETARELKQLETMRQDFVSNVSHEIQSPLTSISGFAKALKLDHLVTPENRGRYLDIILKESDRLSRLSDNLLKLASLESKHHPFVAKTFNLDEQIRQVVVSCEPLWSAKHIRVDLRLPLAAKITADPDQLNQVWINLLGNSIKFTPDNGTIRIELIANTHSYTVVIKDSGIGITPEELNHIFVRFYKTDRSRNSIGSGLGLAIVKQIVLHHHGNIEVESTVGQGTKFTIHIPSSRPNTR</sequence>
<dbReference type="EC" id="2.7.13.3" evidence="3"/>
<dbReference type="RefSeq" id="WP_079414313.1">
    <property type="nucleotide sequence ID" value="NZ_MBTG01000016.1"/>
</dbReference>
<dbReference type="PROSITE" id="PS50109">
    <property type="entry name" value="HIS_KIN"/>
    <property type="match status" value="1"/>
</dbReference>
<gene>
    <name evidence="20" type="ORF">BC351_28365</name>
</gene>
<dbReference type="PRINTS" id="PR00344">
    <property type="entry name" value="BCTRLSENSOR"/>
</dbReference>
<keyword evidence="13" id="KW-0843">Virulence</keyword>
<evidence type="ECO:0000256" key="15">
    <source>
        <dbReference type="ARBA" id="ARBA00037219"/>
    </source>
</evidence>
<evidence type="ECO:0000256" key="9">
    <source>
        <dbReference type="ARBA" id="ARBA00022777"/>
    </source>
</evidence>
<feature type="transmembrane region" description="Helical" evidence="17">
    <location>
        <begin position="122"/>
        <end position="141"/>
    </location>
</feature>
<protein>
    <recommendedName>
        <fullName evidence="16">Heme sensor protein HssS</fullName>
        <ecNumber evidence="3">2.7.13.3</ecNumber>
    </recommendedName>
</protein>
<dbReference type="InterPro" id="IPR003661">
    <property type="entry name" value="HisK_dim/P_dom"/>
</dbReference>
<dbReference type="Pfam" id="PF02518">
    <property type="entry name" value="HATPase_c"/>
    <property type="match status" value="1"/>
</dbReference>
<evidence type="ECO:0000256" key="3">
    <source>
        <dbReference type="ARBA" id="ARBA00012438"/>
    </source>
</evidence>
<keyword evidence="4" id="KW-1003">Cell membrane</keyword>
<evidence type="ECO:0000256" key="16">
    <source>
        <dbReference type="ARBA" id="ARBA00040841"/>
    </source>
</evidence>
<dbReference type="FunFam" id="3.30.565.10:FF:000006">
    <property type="entry name" value="Sensor histidine kinase WalK"/>
    <property type="match status" value="1"/>
</dbReference>
<evidence type="ECO:0000256" key="13">
    <source>
        <dbReference type="ARBA" id="ARBA00023026"/>
    </source>
</evidence>
<dbReference type="InterPro" id="IPR050398">
    <property type="entry name" value="HssS/ArlS-like"/>
</dbReference>
<dbReference type="Gene3D" id="6.10.340.10">
    <property type="match status" value="1"/>
</dbReference>
<feature type="domain" description="HAMP" evidence="19">
    <location>
        <begin position="174"/>
        <end position="226"/>
    </location>
</feature>
<evidence type="ECO:0000256" key="7">
    <source>
        <dbReference type="ARBA" id="ARBA00022692"/>
    </source>
</evidence>
<evidence type="ECO:0000256" key="10">
    <source>
        <dbReference type="ARBA" id="ARBA00022840"/>
    </source>
</evidence>
<evidence type="ECO:0000256" key="17">
    <source>
        <dbReference type="SAM" id="Phobius"/>
    </source>
</evidence>
<dbReference type="AlphaFoldDB" id="A0A1V4HHY5"/>
<dbReference type="STRING" id="1469647.BC351_28365"/>
<dbReference type="Proteomes" id="UP000190626">
    <property type="component" value="Unassembled WGS sequence"/>
</dbReference>
<reference evidence="21" key="1">
    <citation type="submission" date="2016-07" db="EMBL/GenBank/DDBJ databases">
        <authorList>
            <person name="Florea S."/>
            <person name="Webb J.S."/>
            <person name="Jaromczyk J."/>
            <person name="Schardl C.L."/>
        </authorList>
    </citation>
    <scope>NUCLEOTIDE SEQUENCE [LARGE SCALE GENOMIC DNA]</scope>
    <source>
        <strain evidence="21">CY1</strain>
    </source>
</reference>
<proteinExistence type="predicted"/>
<evidence type="ECO:0000313" key="20">
    <source>
        <dbReference type="EMBL" id="OPH56409.1"/>
    </source>
</evidence>
<dbReference type="OrthoDB" id="9813151at2"/>
<dbReference type="SMART" id="SM00388">
    <property type="entry name" value="HisKA"/>
    <property type="match status" value="1"/>
</dbReference>
<dbReference type="GO" id="GO:0005524">
    <property type="term" value="F:ATP binding"/>
    <property type="evidence" value="ECO:0007669"/>
    <property type="project" value="UniProtKB-KW"/>
</dbReference>
<dbReference type="SMART" id="SM00304">
    <property type="entry name" value="HAMP"/>
    <property type="match status" value="1"/>
</dbReference>
<feature type="transmembrane region" description="Helical" evidence="17">
    <location>
        <begin position="153"/>
        <end position="177"/>
    </location>
</feature>
<dbReference type="PANTHER" id="PTHR45528:SF11">
    <property type="entry name" value="HISTIDINE KINASE"/>
    <property type="match status" value="1"/>
</dbReference>
<dbReference type="SMART" id="SM00387">
    <property type="entry name" value="HATPase_c"/>
    <property type="match status" value="1"/>
</dbReference>
<keyword evidence="21" id="KW-1185">Reference proteome</keyword>
<keyword evidence="8" id="KW-0547">Nucleotide-binding</keyword>
<evidence type="ECO:0000256" key="8">
    <source>
        <dbReference type="ARBA" id="ARBA00022741"/>
    </source>
</evidence>
<evidence type="ECO:0000256" key="2">
    <source>
        <dbReference type="ARBA" id="ARBA00004651"/>
    </source>
</evidence>
<evidence type="ECO:0000256" key="12">
    <source>
        <dbReference type="ARBA" id="ARBA00023012"/>
    </source>
</evidence>
<evidence type="ECO:0000259" key="18">
    <source>
        <dbReference type="PROSITE" id="PS50109"/>
    </source>
</evidence>
<comment type="caution">
    <text evidence="20">The sequence shown here is derived from an EMBL/GenBank/DDBJ whole genome shotgun (WGS) entry which is preliminary data.</text>
</comment>
<dbReference type="InterPro" id="IPR004358">
    <property type="entry name" value="Sig_transdc_His_kin-like_C"/>
</dbReference>
<dbReference type="SUPFAM" id="SSF158472">
    <property type="entry name" value="HAMP domain-like"/>
    <property type="match status" value="1"/>
</dbReference>
<dbReference type="SUPFAM" id="SSF47384">
    <property type="entry name" value="Homodimeric domain of signal transducing histidine kinase"/>
    <property type="match status" value="1"/>
</dbReference>
<keyword evidence="14 17" id="KW-0472">Membrane</keyword>
<feature type="transmembrane region" description="Helical" evidence="17">
    <location>
        <begin position="6"/>
        <end position="31"/>
    </location>
</feature>
<dbReference type="InterPro" id="IPR036097">
    <property type="entry name" value="HisK_dim/P_sf"/>
</dbReference>
<dbReference type="Gene3D" id="1.10.287.130">
    <property type="match status" value="1"/>
</dbReference>
<organism evidence="20 21">
    <name type="scientific">Paenibacillus ferrarius</name>
    <dbReference type="NCBI Taxonomy" id="1469647"/>
    <lineage>
        <taxon>Bacteria</taxon>
        <taxon>Bacillati</taxon>
        <taxon>Bacillota</taxon>
        <taxon>Bacilli</taxon>
        <taxon>Bacillales</taxon>
        <taxon>Paenibacillaceae</taxon>
        <taxon>Paenibacillus</taxon>
    </lineage>
</organism>
<dbReference type="PANTHER" id="PTHR45528">
    <property type="entry name" value="SENSOR HISTIDINE KINASE CPXA"/>
    <property type="match status" value="1"/>
</dbReference>
<keyword evidence="5" id="KW-0597">Phosphoprotein</keyword>
<keyword evidence="9 20" id="KW-0418">Kinase</keyword>
<dbReference type="FunFam" id="1.10.287.130:FF:000001">
    <property type="entry name" value="Two-component sensor histidine kinase"/>
    <property type="match status" value="1"/>
</dbReference>
<accession>A0A1V4HHY5</accession>
<dbReference type="Pfam" id="PF00512">
    <property type="entry name" value="HisKA"/>
    <property type="match status" value="1"/>
</dbReference>
<dbReference type="InterPro" id="IPR003660">
    <property type="entry name" value="HAMP_dom"/>
</dbReference>
<keyword evidence="11 17" id="KW-1133">Transmembrane helix</keyword>
<evidence type="ECO:0000256" key="4">
    <source>
        <dbReference type="ARBA" id="ARBA00022475"/>
    </source>
</evidence>
<dbReference type="Pfam" id="PF00672">
    <property type="entry name" value="HAMP"/>
    <property type="match status" value="1"/>
</dbReference>
<dbReference type="GO" id="GO:0000155">
    <property type="term" value="F:phosphorelay sensor kinase activity"/>
    <property type="evidence" value="ECO:0007669"/>
    <property type="project" value="InterPro"/>
</dbReference>